<evidence type="ECO:0000259" key="7">
    <source>
        <dbReference type="Pfam" id="PF20684"/>
    </source>
</evidence>
<comment type="similarity">
    <text evidence="5">Belongs to the SAT4 family.</text>
</comment>
<dbReference type="PANTHER" id="PTHR33048">
    <property type="entry name" value="PTH11-LIKE INTEGRAL MEMBRANE PROTEIN (AFU_ORTHOLOGUE AFUA_5G11245)"/>
    <property type="match status" value="1"/>
</dbReference>
<feature type="transmembrane region" description="Helical" evidence="6">
    <location>
        <begin position="35"/>
        <end position="54"/>
    </location>
</feature>
<dbReference type="PANTHER" id="PTHR33048:SF47">
    <property type="entry name" value="INTEGRAL MEMBRANE PROTEIN-RELATED"/>
    <property type="match status" value="1"/>
</dbReference>
<dbReference type="InterPro" id="IPR052337">
    <property type="entry name" value="SAT4-like"/>
</dbReference>
<evidence type="ECO:0000256" key="3">
    <source>
        <dbReference type="ARBA" id="ARBA00022989"/>
    </source>
</evidence>
<dbReference type="RefSeq" id="XP_013430619.1">
    <property type="nucleotide sequence ID" value="XM_013575165.1"/>
</dbReference>
<accession>A0A074X4E3</accession>
<dbReference type="GO" id="GO:0016020">
    <property type="term" value="C:membrane"/>
    <property type="evidence" value="ECO:0007669"/>
    <property type="project" value="UniProtKB-SubCell"/>
</dbReference>
<evidence type="ECO:0000313" key="8">
    <source>
        <dbReference type="EMBL" id="KEQ76912.1"/>
    </source>
</evidence>
<keyword evidence="4 6" id="KW-0472">Membrane</keyword>
<dbReference type="InterPro" id="IPR049326">
    <property type="entry name" value="Rhodopsin_dom_fungi"/>
</dbReference>
<keyword evidence="2 6" id="KW-0812">Transmembrane</keyword>
<feature type="domain" description="Rhodopsin" evidence="7">
    <location>
        <begin position="50"/>
        <end position="289"/>
    </location>
</feature>
<dbReference type="GeneID" id="25408823"/>
<feature type="transmembrane region" description="Helical" evidence="6">
    <location>
        <begin position="188"/>
        <end position="213"/>
    </location>
</feature>
<evidence type="ECO:0000256" key="5">
    <source>
        <dbReference type="ARBA" id="ARBA00038359"/>
    </source>
</evidence>
<reference evidence="8 9" key="1">
    <citation type="journal article" date="2014" name="BMC Genomics">
        <title>Genome sequencing of four Aureobasidium pullulans varieties: biotechnological potential, stress tolerance, and description of new species.</title>
        <authorList>
            <person name="Gostin Ar C."/>
            <person name="Ohm R.A."/>
            <person name="Kogej T."/>
            <person name="Sonjak S."/>
            <person name="Turk M."/>
            <person name="Zajc J."/>
            <person name="Zalar P."/>
            <person name="Grube M."/>
            <person name="Sun H."/>
            <person name="Han J."/>
            <person name="Sharma A."/>
            <person name="Chiniquy J."/>
            <person name="Ngan C.Y."/>
            <person name="Lipzen A."/>
            <person name="Barry K."/>
            <person name="Grigoriev I.V."/>
            <person name="Gunde-Cimerman N."/>
        </authorList>
    </citation>
    <scope>NUCLEOTIDE SEQUENCE [LARGE SCALE GENOMIC DNA]</scope>
    <source>
        <strain evidence="8 9">CBS 147.97</strain>
    </source>
</reference>
<feature type="transmembrane region" description="Helical" evidence="6">
    <location>
        <begin position="66"/>
        <end position="90"/>
    </location>
</feature>
<dbReference type="EMBL" id="KL584703">
    <property type="protein sequence ID" value="KEQ76912.1"/>
    <property type="molecule type" value="Genomic_DNA"/>
</dbReference>
<organism evidence="8 9">
    <name type="scientific">Aureobasidium namibiae CBS 147.97</name>
    <dbReference type="NCBI Taxonomy" id="1043004"/>
    <lineage>
        <taxon>Eukaryota</taxon>
        <taxon>Fungi</taxon>
        <taxon>Dikarya</taxon>
        <taxon>Ascomycota</taxon>
        <taxon>Pezizomycotina</taxon>
        <taxon>Dothideomycetes</taxon>
        <taxon>Dothideomycetidae</taxon>
        <taxon>Dothideales</taxon>
        <taxon>Saccotheciaceae</taxon>
        <taxon>Aureobasidium</taxon>
    </lineage>
</organism>
<keyword evidence="3 6" id="KW-1133">Transmembrane helix</keyword>
<comment type="subcellular location">
    <subcellularLocation>
        <location evidence="1">Membrane</location>
        <topology evidence="1">Multi-pass membrane protein</topology>
    </subcellularLocation>
</comment>
<feature type="transmembrane region" description="Helical" evidence="6">
    <location>
        <begin position="225"/>
        <end position="244"/>
    </location>
</feature>
<evidence type="ECO:0000256" key="1">
    <source>
        <dbReference type="ARBA" id="ARBA00004141"/>
    </source>
</evidence>
<dbReference type="AlphaFoldDB" id="A0A074X4E3"/>
<evidence type="ECO:0000256" key="4">
    <source>
        <dbReference type="ARBA" id="ARBA00023136"/>
    </source>
</evidence>
<keyword evidence="9" id="KW-1185">Reference proteome</keyword>
<sequence>MDPSVDYWQVPAATPPNGTIPNFVNPPSIGYQQTTTNIVVLVIMIIVVALRLYTRIFIVKSFGYDDWAMIVSLLICITAIALYQALVHLGMGRHLWDVPLAQFSPHFLKLYLIASVFYSASMLSIKVAIMLLYRRLFPIQNFIWRWWAVFLFAVGYSVAGILTEIFDCTPVYFQWDIFAKGKCINRPAFYIANAVCNSVSDLLILALPIPIVWNLALTRRKKITLSLVFAMGSAGCIVSIIRLRSIIAYLQQGNSDLTYVINDFVVWSAIETMMSMVCTCVPTLKPLFEAYFRGIFSGSTQDSKNTGQYFRTGGRATDHSRGGSNLDPFYGDVELSRHKHRAQVTANNVDSDTESTDEILAHRPSNLEDHVVDERHTDSIVVSRTYQVRTTADL</sequence>
<feature type="transmembrane region" description="Helical" evidence="6">
    <location>
        <begin position="144"/>
        <end position="166"/>
    </location>
</feature>
<gene>
    <name evidence="8" type="ORF">M436DRAFT_37355</name>
</gene>
<dbReference type="Pfam" id="PF20684">
    <property type="entry name" value="Fung_rhodopsin"/>
    <property type="match status" value="1"/>
</dbReference>
<proteinExistence type="inferred from homology"/>
<evidence type="ECO:0000256" key="6">
    <source>
        <dbReference type="SAM" id="Phobius"/>
    </source>
</evidence>
<name>A0A074X4E3_9PEZI</name>
<protein>
    <recommendedName>
        <fullName evidence="7">Rhodopsin domain-containing protein</fullName>
    </recommendedName>
</protein>
<dbReference type="OrthoDB" id="444631at2759"/>
<dbReference type="HOGENOM" id="CLU_028200_0_4_1"/>
<evidence type="ECO:0000256" key="2">
    <source>
        <dbReference type="ARBA" id="ARBA00022692"/>
    </source>
</evidence>
<dbReference type="STRING" id="1043004.A0A074X4E3"/>
<feature type="transmembrane region" description="Helical" evidence="6">
    <location>
        <begin position="110"/>
        <end position="132"/>
    </location>
</feature>
<dbReference type="Proteomes" id="UP000027730">
    <property type="component" value="Unassembled WGS sequence"/>
</dbReference>
<evidence type="ECO:0000313" key="9">
    <source>
        <dbReference type="Proteomes" id="UP000027730"/>
    </source>
</evidence>